<dbReference type="EMBL" id="UXUI01010279">
    <property type="protein sequence ID" value="VDD95006.1"/>
    <property type="molecule type" value="Genomic_DNA"/>
</dbReference>
<gene>
    <name evidence="1" type="ORF">EVEC_LOCUS9757</name>
</gene>
<protein>
    <submittedName>
        <fullName evidence="1 3">Uncharacterized protein</fullName>
    </submittedName>
</protein>
<reference evidence="1 2" key="2">
    <citation type="submission" date="2018-10" db="EMBL/GenBank/DDBJ databases">
        <authorList>
            <consortium name="Pathogen Informatics"/>
        </authorList>
    </citation>
    <scope>NUCLEOTIDE SEQUENCE [LARGE SCALE GENOMIC DNA]</scope>
</reference>
<sequence length="69" mass="8021">MKNGVNKRIEKRVRFGEKRNERDEMQGEEVIKEAKVKQVIEKFFVVDITSMDLLLKSVGAGVRFHNCPD</sequence>
<evidence type="ECO:0000313" key="2">
    <source>
        <dbReference type="Proteomes" id="UP000274131"/>
    </source>
</evidence>
<dbReference type="Proteomes" id="UP000274131">
    <property type="component" value="Unassembled WGS sequence"/>
</dbReference>
<dbReference type="AlphaFoldDB" id="A0A0N4VHW1"/>
<dbReference type="WBParaSite" id="EVEC_0001041201-mRNA-1">
    <property type="protein sequence ID" value="EVEC_0001041201-mRNA-1"/>
    <property type="gene ID" value="EVEC_0001041201"/>
</dbReference>
<proteinExistence type="predicted"/>
<organism evidence="3">
    <name type="scientific">Enterobius vermicularis</name>
    <name type="common">Human pinworm</name>
    <dbReference type="NCBI Taxonomy" id="51028"/>
    <lineage>
        <taxon>Eukaryota</taxon>
        <taxon>Metazoa</taxon>
        <taxon>Ecdysozoa</taxon>
        <taxon>Nematoda</taxon>
        <taxon>Chromadorea</taxon>
        <taxon>Rhabditida</taxon>
        <taxon>Spirurina</taxon>
        <taxon>Oxyuridomorpha</taxon>
        <taxon>Oxyuroidea</taxon>
        <taxon>Oxyuridae</taxon>
        <taxon>Enterobius</taxon>
    </lineage>
</organism>
<keyword evidence="2" id="KW-1185">Reference proteome</keyword>
<name>A0A0N4VHW1_ENTVE</name>
<reference evidence="3" key="1">
    <citation type="submission" date="2017-02" db="UniProtKB">
        <authorList>
            <consortium name="WormBaseParasite"/>
        </authorList>
    </citation>
    <scope>IDENTIFICATION</scope>
</reference>
<evidence type="ECO:0000313" key="1">
    <source>
        <dbReference type="EMBL" id="VDD95006.1"/>
    </source>
</evidence>
<accession>A0A0N4VHW1</accession>
<evidence type="ECO:0000313" key="3">
    <source>
        <dbReference type="WBParaSite" id="EVEC_0001041201-mRNA-1"/>
    </source>
</evidence>